<sequence>MLLRSALPLLRQSAIRSSPLPSSLPATRLLRLRLSQDYSSQPPRNTNDNDIKSTTTSPKESLNTNSPPQSTTDNTSPDHLNQPPPKDFPLPLPDLTKGLPSTIFTELEHKKRSDRPALPNLTEGDEPDFAEYARANASDGAGGSGGKGGDGPEYVSSTDRRRDRMASVSYAFFWTSAFAGALYLGRNWADEEEEKAHPDAPSGWTPVNWWNRIKARYTDITSYYSDPPFPKLLPDEDPSLRQPYTLVLSLEDLLIHNEWSREHGWRLAKRPGVDYFLRYLNQYFELVLFTSVPVMQADQVLRKLDPFRIIRWPLGREAARYEKGEYIKDLSYLNRDLSKVIIIDTLPSHVKSHPENAILLPKWTGNPHDKDLVALIPFLEYIAGVGIEDVRTVLKSFKGTHIPTEFARREKIMREKHAERVAEEAKHKPKRSVGGLASLLGMKPQSGVGVGVGVEGGLADEGKMILDLIRERGQKNYEFMDKEIRENGPKWLAEMEAEEEKMKQLQMQSMKQGFFGSLGLGKQEGQNQPQTEEKKN</sequence>
<feature type="region of interest" description="Disordered" evidence="16">
    <location>
        <begin position="516"/>
        <end position="536"/>
    </location>
</feature>
<comment type="subunit">
    <text evidence="14">Component of the TIM23 complex, at least composed of TIM23/timX, TIM17/timQ, tim50 and TIM21/timU. Interacts with preproteins in transit.</text>
</comment>
<feature type="compositionally biased region" description="Basic and acidic residues" evidence="16">
    <location>
        <begin position="106"/>
        <end position="115"/>
    </location>
</feature>
<evidence type="ECO:0000256" key="10">
    <source>
        <dbReference type="ARBA" id="ARBA00023010"/>
    </source>
</evidence>
<dbReference type="InterPro" id="IPR023214">
    <property type="entry name" value="HAD_sf"/>
</dbReference>
<evidence type="ECO:0000313" key="19">
    <source>
        <dbReference type="Proteomes" id="UP000242877"/>
    </source>
</evidence>
<keyword evidence="9" id="KW-1133">Transmembrane helix</keyword>
<feature type="compositionally biased region" description="Pro residues" evidence="16">
    <location>
        <begin position="82"/>
        <end position="92"/>
    </location>
</feature>
<dbReference type="VEuPathDB" id="FungiDB:AAP_04901"/>
<dbReference type="PANTHER" id="PTHR12210">
    <property type="entry name" value="DULLARD PROTEIN PHOSPHATASE"/>
    <property type="match status" value="1"/>
</dbReference>
<gene>
    <name evidence="18" type="ORF">AAP_04901</name>
</gene>
<dbReference type="Proteomes" id="UP000242877">
    <property type="component" value="Unassembled WGS sequence"/>
</dbReference>
<accession>A0A167WA10</accession>
<keyword evidence="7 15" id="KW-0653">Protein transport</keyword>
<evidence type="ECO:0000259" key="17">
    <source>
        <dbReference type="PROSITE" id="PS50969"/>
    </source>
</evidence>
<protein>
    <recommendedName>
        <fullName evidence="3 15">Mitochondrial import inner membrane translocase subunit TIM50</fullName>
    </recommendedName>
</protein>
<dbReference type="SMART" id="SM00577">
    <property type="entry name" value="CPDc"/>
    <property type="match status" value="1"/>
</dbReference>
<keyword evidence="5" id="KW-0812">Transmembrane</keyword>
<feature type="compositionally biased region" description="Polar residues" evidence="16">
    <location>
        <begin position="36"/>
        <end position="79"/>
    </location>
</feature>
<feature type="region of interest" description="Disordered" evidence="16">
    <location>
        <begin position="35"/>
        <end position="159"/>
    </location>
</feature>
<evidence type="ECO:0000256" key="2">
    <source>
        <dbReference type="ARBA" id="ARBA00006344"/>
    </source>
</evidence>
<evidence type="ECO:0000256" key="5">
    <source>
        <dbReference type="ARBA" id="ARBA00022692"/>
    </source>
</evidence>
<evidence type="ECO:0000313" key="18">
    <source>
        <dbReference type="EMBL" id="KZZ88578.1"/>
    </source>
</evidence>
<dbReference type="InterPro" id="IPR004274">
    <property type="entry name" value="FCP1_dom"/>
</dbReference>
<name>A0A167WA10_9EURO</name>
<evidence type="ECO:0000256" key="1">
    <source>
        <dbReference type="ARBA" id="ARBA00004434"/>
    </source>
</evidence>
<keyword evidence="6" id="KW-0999">Mitochondrion inner membrane</keyword>
<keyword evidence="19" id="KW-1185">Reference proteome</keyword>
<evidence type="ECO:0000256" key="15">
    <source>
        <dbReference type="RuleBase" id="RU365079"/>
    </source>
</evidence>
<evidence type="ECO:0000256" key="3">
    <source>
        <dbReference type="ARBA" id="ARBA00020799"/>
    </source>
</evidence>
<evidence type="ECO:0000256" key="9">
    <source>
        <dbReference type="ARBA" id="ARBA00022989"/>
    </source>
</evidence>
<dbReference type="Pfam" id="PF03031">
    <property type="entry name" value="NIF"/>
    <property type="match status" value="1"/>
</dbReference>
<dbReference type="OrthoDB" id="4205648at2759"/>
<keyword evidence="8 15" id="KW-0809">Transit peptide</keyword>
<keyword evidence="4 15" id="KW-0813">Transport</keyword>
<dbReference type="GO" id="GO:0005744">
    <property type="term" value="C:TIM23 mitochondrial import inner membrane translocase complex"/>
    <property type="evidence" value="ECO:0007669"/>
    <property type="project" value="UniProtKB-UniRule"/>
</dbReference>
<dbReference type="CDD" id="cd07521">
    <property type="entry name" value="HAD_FCP1-like"/>
    <property type="match status" value="1"/>
</dbReference>
<dbReference type="InterPro" id="IPR050365">
    <property type="entry name" value="TIM50"/>
</dbReference>
<dbReference type="AlphaFoldDB" id="A0A167WA10"/>
<evidence type="ECO:0000256" key="13">
    <source>
        <dbReference type="ARBA" id="ARBA00059797"/>
    </source>
</evidence>
<evidence type="ECO:0000256" key="4">
    <source>
        <dbReference type="ARBA" id="ARBA00022448"/>
    </source>
</evidence>
<comment type="function">
    <text evidence="13">Essential component of the TIM23 complex, a complex that mediates the translocation of transit peptide-containing proteins across the mitochondrial inner membrane. Required to direct preproteins in transit and direct them to the channel protein TIM23, and possibly facilitates transfer of the translocating proteins from the TOM complex to the TIM23 complex.</text>
</comment>
<proteinExistence type="inferred from homology"/>
<evidence type="ECO:0000256" key="14">
    <source>
        <dbReference type="ARBA" id="ARBA00061871"/>
    </source>
</evidence>
<evidence type="ECO:0000256" key="11">
    <source>
        <dbReference type="ARBA" id="ARBA00023128"/>
    </source>
</evidence>
<dbReference type="InterPro" id="IPR036412">
    <property type="entry name" value="HAD-like_sf"/>
</dbReference>
<organism evidence="18 19">
    <name type="scientific">Ascosphaera apis ARSEF 7405</name>
    <dbReference type="NCBI Taxonomy" id="392613"/>
    <lineage>
        <taxon>Eukaryota</taxon>
        <taxon>Fungi</taxon>
        <taxon>Dikarya</taxon>
        <taxon>Ascomycota</taxon>
        <taxon>Pezizomycotina</taxon>
        <taxon>Eurotiomycetes</taxon>
        <taxon>Eurotiomycetidae</taxon>
        <taxon>Onygenales</taxon>
        <taxon>Ascosphaeraceae</taxon>
        <taxon>Ascosphaera</taxon>
    </lineage>
</organism>
<dbReference type="GO" id="GO:0015031">
    <property type="term" value="P:protein transport"/>
    <property type="evidence" value="ECO:0007669"/>
    <property type="project" value="UniProtKB-KW"/>
</dbReference>
<comment type="similarity">
    <text evidence="2 15">Belongs to the TIM50 family.</text>
</comment>
<evidence type="ECO:0000256" key="8">
    <source>
        <dbReference type="ARBA" id="ARBA00022946"/>
    </source>
</evidence>
<dbReference type="EMBL" id="AZGZ01000025">
    <property type="protein sequence ID" value="KZZ88578.1"/>
    <property type="molecule type" value="Genomic_DNA"/>
</dbReference>
<keyword evidence="10 15" id="KW-0811">Translocation</keyword>
<reference evidence="18 19" key="1">
    <citation type="journal article" date="2016" name="Genome Biol. Evol.">
        <title>Divergent and convergent evolution of fungal pathogenicity.</title>
        <authorList>
            <person name="Shang Y."/>
            <person name="Xiao G."/>
            <person name="Zheng P."/>
            <person name="Cen K."/>
            <person name="Zhan S."/>
            <person name="Wang C."/>
        </authorList>
    </citation>
    <scope>NUCLEOTIDE SEQUENCE [LARGE SCALE GENOMIC DNA]</scope>
    <source>
        <strain evidence="18 19">ARSEF 7405</strain>
    </source>
</reference>
<dbReference type="SUPFAM" id="SSF56784">
    <property type="entry name" value="HAD-like"/>
    <property type="match status" value="1"/>
</dbReference>
<feature type="compositionally biased region" description="Gly residues" evidence="16">
    <location>
        <begin position="140"/>
        <end position="151"/>
    </location>
</feature>
<dbReference type="FunFam" id="3.40.50.1000:FF:000019">
    <property type="entry name" value="Mitochondrial import inner membrane translocase subunit TIM50"/>
    <property type="match status" value="1"/>
</dbReference>
<feature type="domain" description="FCP1 homology" evidence="17">
    <location>
        <begin position="239"/>
        <end position="382"/>
    </location>
</feature>
<evidence type="ECO:0000256" key="16">
    <source>
        <dbReference type="SAM" id="MobiDB-lite"/>
    </source>
</evidence>
<keyword evidence="11 15" id="KW-0496">Mitochondrion</keyword>
<dbReference type="Gene3D" id="3.40.50.1000">
    <property type="entry name" value="HAD superfamily/HAD-like"/>
    <property type="match status" value="1"/>
</dbReference>
<keyword evidence="12" id="KW-0472">Membrane</keyword>
<comment type="caution">
    <text evidence="18">The sequence shown here is derived from an EMBL/GenBank/DDBJ whole genome shotgun (WGS) entry which is preliminary data.</text>
</comment>
<comment type="subcellular location">
    <subcellularLocation>
        <location evidence="1 15">Mitochondrion inner membrane</location>
        <topology evidence="1 15">Single-pass membrane protein</topology>
    </subcellularLocation>
</comment>
<evidence type="ECO:0000256" key="12">
    <source>
        <dbReference type="ARBA" id="ARBA00023136"/>
    </source>
</evidence>
<dbReference type="PROSITE" id="PS50969">
    <property type="entry name" value="FCP1"/>
    <property type="match status" value="1"/>
</dbReference>
<evidence type="ECO:0000256" key="7">
    <source>
        <dbReference type="ARBA" id="ARBA00022927"/>
    </source>
</evidence>
<evidence type="ECO:0000256" key="6">
    <source>
        <dbReference type="ARBA" id="ARBA00022792"/>
    </source>
</evidence>